<dbReference type="Proteomes" id="UP000324897">
    <property type="component" value="Chromosome 2"/>
</dbReference>
<dbReference type="SUPFAM" id="SSF54001">
    <property type="entry name" value="Cysteine proteinases"/>
    <property type="match status" value="1"/>
</dbReference>
<protein>
    <recommendedName>
        <fullName evidence="6">Ubiquitin-like protease family profile domain-containing protein</fullName>
    </recommendedName>
</protein>
<evidence type="ECO:0000313" key="7">
    <source>
        <dbReference type="EMBL" id="TVU24655.1"/>
    </source>
</evidence>
<dbReference type="GO" id="GO:0008234">
    <property type="term" value="F:cysteine-type peptidase activity"/>
    <property type="evidence" value="ECO:0007669"/>
    <property type="project" value="UniProtKB-KW"/>
</dbReference>
<dbReference type="GO" id="GO:0006508">
    <property type="term" value="P:proteolysis"/>
    <property type="evidence" value="ECO:0007669"/>
    <property type="project" value="UniProtKB-KW"/>
</dbReference>
<evidence type="ECO:0000256" key="2">
    <source>
        <dbReference type="ARBA" id="ARBA00022670"/>
    </source>
</evidence>
<dbReference type="PANTHER" id="PTHR12606">
    <property type="entry name" value="SENTRIN/SUMO-SPECIFIC PROTEASE"/>
    <property type="match status" value="1"/>
</dbReference>
<feature type="region of interest" description="Disordered" evidence="5">
    <location>
        <begin position="142"/>
        <end position="161"/>
    </location>
</feature>
<organism evidence="7 8">
    <name type="scientific">Eragrostis curvula</name>
    <name type="common">weeping love grass</name>
    <dbReference type="NCBI Taxonomy" id="38414"/>
    <lineage>
        <taxon>Eukaryota</taxon>
        <taxon>Viridiplantae</taxon>
        <taxon>Streptophyta</taxon>
        <taxon>Embryophyta</taxon>
        <taxon>Tracheophyta</taxon>
        <taxon>Spermatophyta</taxon>
        <taxon>Magnoliopsida</taxon>
        <taxon>Liliopsida</taxon>
        <taxon>Poales</taxon>
        <taxon>Poaceae</taxon>
        <taxon>PACMAD clade</taxon>
        <taxon>Chloridoideae</taxon>
        <taxon>Eragrostideae</taxon>
        <taxon>Eragrostidinae</taxon>
        <taxon>Eragrostis</taxon>
    </lineage>
</organism>
<dbReference type="OrthoDB" id="661197at2759"/>
<evidence type="ECO:0000256" key="1">
    <source>
        <dbReference type="ARBA" id="ARBA00005234"/>
    </source>
</evidence>
<dbReference type="AlphaFoldDB" id="A0A5J9UMI5"/>
<evidence type="ECO:0000259" key="6">
    <source>
        <dbReference type="PROSITE" id="PS50600"/>
    </source>
</evidence>
<keyword evidence="2" id="KW-0645">Protease</keyword>
<feature type="non-terminal residue" evidence="7">
    <location>
        <position position="1"/>
    </location>
</feature>
<gene>
    <name evidence="7" type="ORF">EJB05_27104</name>
</gene>
<dbReference type="Gramene" id="TVU24655">
    <property type="protein sequence ID" value="TVU24655"/>
    <property type="gene ID" value="EJB05_27104"/>
</dbReference>
<keyword evidence="3" id="KW-0378">Hydrolase</keyword>
<reference evidence="7 8" key="1">
    <citation type="journal article" date="2019" name="Sci. Rep.">
        <title>A high-quality genome of Eragrostis curvula grass provides insights into Poaceae evolution and supports new strategies to enhance forage quality.</title>
        <authorList>
            <person name="Carballo J."/>
            <person name="Santos B.A.C.M."/>
            <person name="Zappacosta D."/>
            <person name="Garbus I."/>
            <person name="Selva J.P."/>
            <person name="Gallo C.A."/>
            <person name="Diaz A."/>
            <person name="Albertini E."/>
            <person name="Caccamo M."/>
            <person name="Echenique V."/>
        </authorList>
    </citation>
    <scope>NUCLEOTIDE SEQUENCE [LARGE SCALE GENOMIC DNA]</scope>
    <source>
        <strain evidence="8">cv. Victoria</strain>
        <tissue evidence="7">Leaf</tissue>
    </source>
</reference>
<name>A0A5J9UMI5_9POAL</name>
<keyword evidence="4" id="KW-0788">Thiol protease</keyword>
<dbReference type="Pfam" id="PF02902">
    <property type="entry name" value="Peptidase_C48"/>
    <property type="match status" value="1"/>
</dbReference>
<feature type="domain" description="Ubiquitin-like protease family profile" evidence="6">
    <location>
        <begin position="337"/>
        <end position="488"/>
    </location>
</feature>
<feature type="non-terminal residue" evidence="7">
    <location>
        <position position="522"/>
    </location>
</feature>
<dbReference type="PANTHER" id="PTHR12606:SF141">
    <property type="entry name" value="GH15225P-RELATED"/>
    <property type="match status" value="1"/>
</dbReference>
<accession>A0A5J9UMI5</accession>
<dbReference type="InterPro" id="IPR003653">
    <property type="entry name" value="Peptidase_C48_C"/>
</dbReference>
<dbReference type="Gene3D" id="3.40.395.10">
    <property type="entry name" value="Adenoviral Proteinase, Chain A"/>
    <property type="match status" value="1"/>
</dbReference>
<proteinExistence type="inferred from homology"/>
<dbReference type="InterPro" id="IPR038765">
    <property type="entry name" value="Papain-like_cys_pep_sf"/>
</dbReference>
<dbReference type="PROSITE" id="PS50600">
    <property type="entry name" value="ULP_PROTEASE"/>
    <property type="match status" value="1"/>
</dbReference>
<evidence type="ECO:0000256" key="3">
    <source>
        <dbReference type="ARBA" id="ARBA00022801"/>
    </source>
</evidence>
<comment type="caution">
    <text evidence="7">The sequence shown here is derived from an EMBL/GenBank/DDBJ whole genome shotgun (WGS) entry which is preliminary data.</text>
</comment>
<dbReference type="EMBL" id="RWGY01000013">
    <property type="protein sequence ID" value="TVU24655.1"/>
    <property type="molecule type" value="Genomic_DNA"/>
</dbReference>
<evidence type="ECO:0000313" key="8">
    <source>
        <dbReference type="Proteomes" id="UP000324897"/>
    </source>
</evidence>
<evidence type="ECO:0000256" key="4">
    <source>
        <dbReference type="ARBA" id="ARBA00022807"/>
    </source>
</evidence>
<comment type="similarity">
    <text evidence="1">Belongs to the peptidase C48 family.</text>
</comment>
<sequence>MFEFVRYTKGFVRKNGFDHLLEINAFTVPTPLLEWLMEQMITGECEFRHRNKSIKFVRSLATDILGIPSENVPIILDSKDPCVIRKVEEAKFRFSGGSKTSMSEIAYMDHLDLDGHADQYKFRDAAMTPYVAHPLDLSGFMNDGPSSSGVGPPEAGPSSLGVDPGLQLIVSKYQKSLKHEIEQSVIPRLVKAVAPVFARQMTLMAREIFSFCQSLNNSAVPENADLTVGDNSIANDSVLGHEVPNTENPNTVNAHVTFSEQANSVGDVNVSNGVEPNEALVSSDDFHIHYRSRALDGCFISQDSDTTNGTDSPMISCNEDDDVLDNCIGPASTQAVVSASNRTGTSTLDKRNRKKRHLRHTDDAIVVKLTVSSALLEAKLQESSGTFDSESVEAELTRINGEYRLDRCDLLFFSKFSRNHWVLICINVLHKEVNFFDLADSLTSEDRDELLDNVVLNFQRACLNAEIVPKQKRRWDCGIYVILYMLYFNGRLLMIFDEKEAAKFRKLLAHKCITSLDNEVDA</sequence>
<evidence type="ECO:0000256" key="5">
    <source>
        <dbReference type="SAM" id="MobiDB-lite"/>
    </source>
</evidence>
<keyword evidence="8" id="KW-1185">Reference proteome</keyword>